<proteinExistence type="predicted"/>
<sequence length="70" mass="8309">MKKIKIDHLECVAIRISYQTSCKICSKPFVHQEICYRIPIHDPFIACVNCSQSFNMKEPRMYWEEGSVKR</sequence>
<dbReference type="Proteomes" id="UP001230005">
    <property type="component" value="Unassembled WGS sequence"/>
</dbReference>
<accession>A0ABU0A0Y6</accession>
<name>A0ABU0A0Y6_9BACI</name>
<gene>
    <name evidence="1" type="ORF">J2S74_004099</name>
</gene>
<evidence type="ECO:0000313" key="2">
    <source>
        <dbReference type="Proteomes" id="UP001230005"/>
    </source>
</evidence>
<dbReference type="EMBL" id="JAUSUG010000018">
    <property type="protein sequence ID" value="MDQ0256677.1"/>
    <property type="molecule type" value="Genomic_DNA"/>
</dbReference>
<comment type="caution">
    <text evidence="1">The sequence shown here is derived from an EMBL/GenBank/DDBJ whole genome shotgun (WGS) entry which is preliminary data.</text>
</comment>
<keyword evidence="2" id="KW-1185">Reference proteome</keyword>
<reference evidence="1 2" key="1">
    <citation type="submission" date="2023-07" db="EMBL/GenBank/DDBJ databases">
        <title>Genomic Encyclopedia of Type Strains, Phase IV (KMG-IV): sequencing the most valuable type-strain genomes for metagenomic binning, comparative biology and taxonomic classification.</title>
        <authorList>
            <person name="Goeker M."/>
        </authorList>
    </citation>
    <scope>NUCLEOTIDE SEQUENCE [LARGE SCALE GENOMIC DNA]</scope>
    <source>
        <strain evidence="1 2">DSM 9768</strain>
    </source>
</reference>
<protein>
    <submittedName>
        <fullName evidence="1">Uncharacterized protein</fullName>
    </submittedName>
</protein>
<organism evidence="1 2">
    <name type="scientific">Evansella vedderi</name>
    <dbReference type="NCBI Taxonomy" id="38282"/>
    <lineage>
        <taxon>Bacteria</taxon>
        <taxon>Bacillati</taxon>
        <taxon>Bacillota</taxon>
        <taxon>Bacilli</taxon>
        <taxon>Bacillales</taxon>
        <taxon>Bacillaceae</taxon>
        <taxon>Evansella</taxon>
    </lineage>
</organism>
<evidence type="ECO:0000313" key="1">
    <source>
        <dbReference type="EMBL" id="MDQ0256677.1"/>
    </source>
</evidence>